<evidence type="ECO:0000313" key="1">
    <source>
        <dbReference type="EMBL" id="PJZ04111.1"/>
    </source>
</evidence>
<comment type="caution">
    <text evidence="1">The sequence shown here is derived from an EMBL/GenBank/DDBJ whole genome shotgun (WGS) entry which is preliminary data.</text>
</comment>
<gene>
    <name evidence="1" type="ORF">PRCB_17705</name>
</gene>
<organism evidence="1 2">
    <name type="scientific">Pantoea rodasii</name>
    <dbReference type="NCBI Taxonomy" id="1076549"/>
    <lineage>
        <taxon>Bacteria</taxon>
        <taxon>Pseudomonadati</taxon>
        <taxon>Pseudomonadota</taxon>
        <taxon>Gammaproteobacteria</taxon>
        <taxon>Enterobacterales</taxon>
        <taxon>Erwiniaceae</taxon>
        <taxon>Pantoea</taxon>
    </lineage>
</organism>
<dbReference type="Proteomes" id="UP000232062">
    <property type="component" value="Unassembled WGS sequence"/>
</dbReference>
<reference evidence="1 2" key="1">
    <citation type="submission" date="2017-11" db="EMBL/GenBank/DDBJ databases">
        <title>The genome sequence of Pantoea rodasii DSM 26611.</title>
        <authorList>
            <person name="Gao J."/>
            <person name="Mao X."/>
            <person name="Sun J."/>
        </authorList>
    </citation>
    <scope>NUCLEOTIDE SEQUENCE [LARGE SCALE GENOMIC DNA]</scope>
    <source>
        <strain evidence="1 2">DSM 26611</strain>
    </source>
</reference>
<name>A0A2M9W9A1_9GAMM</name>
<dbReference type="EMBL" id="PIQI01000025">
    <property type="protein sequence ID" value="PJZ04111.1"/>
    <property type="molecule type" value="Genomic_DNA"/>
</dbReference>
<evidence type="ECO:0000313" key="2">
    <source>
        <dbReference type="Proteomes" id="UP000232062"/>
    </source>
</evidence>
<sequence>MYKYLIIYPDHFETYLSDEIFRQTQVIEINGSKFTSEVHHCDNDGPYGVLINECNPVGHSRIMEVIRRANVQPLPVV</sequence>
<dbReference type="AlphaFoldDB" id="A0A2M9W9A1"/>
<protein>
    <submittedName>
        <fullName evidence="1">Uncharacterized protein</fullName>
    </submittedName>
</protein>
<proteinExistence type="predicted"/>
<keyword evidence="2" id="KW-1185">Reference proteome</keyword>
<accession>A0A2M9W9A1</accession>